<accession>A0ABY1BXE4</accession>
<organism evidence="1 2">
    <name type="scientific">Myxococcus fulvus</name>
    <dbReference type="NCBI Taxonomy" id="33"/>
    <lineage>
        <taxon>Bacteria</taxon>
        <taxon>Pseudomonadati</taxon>
        <taxon>Myxococcota</taxon>
        <taxon>Myxococcia</taxon>
        <taxon>Myxococcales</taxon>
        <taxon>Cystobacterineae</taxon>
        <taxon>Myxococcaceae</taxon>
        <taxon>Myxococcus</taxon>
    </lineage>
</organism>
<keyword evidence="2" id="KW-1185">Reference proteome</keyword>
<evidence type="ECO:0000313" key="2">
    <source>
        <dbReference type="Proteomes" id="UP000183760"/>
    </source>
</evidence>
<dbReference type="EMBL" id="FOIB01000001">
    <property type="protein sequence ID" value="SET01166.1"/>
    <property type="molecule type" value="Genomic_DNA"/>
</dbReference>
<sequence>MSAPMLLGLAWTALASAFIVVTLASPTCSGRAA</sequence>
<dbReference type="Proteomes" id="UP000183760">
    <property type="component" value="Unassembled WGS sequence"/>
</dbReference>
<proteinExistence type="predicted"/>
<reference evidence="1 2" key="1">
    <citation type="submission" date="2016-10" db="EMBL/GenBank/DDBJ databases">
        <authorList>
            <person name="Varghese N."/>
            <person name="Submissions S."/>
        </authorList>
    </citation>
    <scope>NUCLEOTIDE SEQUENCE [LARGE SCALE GENOMIC DNA]</scope>
    <source>
        <strain evidence="1 2">DSM 16525</strain>
    </source>
</reference>
<comment type="caution">
    <text evidence="1">The sequence shown here is derived from an EMBL/GenBank/DDBJ whole genome shotgun (WGS) entry which is preliminary data.</text>
</comment>
<gene>
    <name evidence="1" type="ORF">SAMN05443572_101835</name>
</gene>
<evidence type="ECO:0008006" key="3">
    <source>
        <dbReference type="Google" id="ProtNLM"/>
    </source>
</evidence>
<evidence type="ECO:0000313" key="1">
    <source>
        <dbReference type="EMBL" id="SET01166.1"/>
    </source>
</evidence>
<protein>
    <recommendedName>
        <fullName evidence="3">Lipoprotein</fullName>
    </recommendedName>
</protein>
<name>A0ABY1BXE4_MYXFU</name>